<dbReference type="InterPro" id="IPR001279">
    <property type="entry name" value="Metallo-B-lactamas"/>
</dbReference>
<dbReference type="PIRSF" id="PIRSF005243">
    <property type="entry name" value="ROO"/>
    <property type="match status" value="1"/>
</dbReference>
<feature type="domain" description="Flavodoxin-like" evidence="2">
    <location>
        <begin position="249"/>
        <end position="389"/>
    </location>
</feature>
<protein>
    <recommendedName>
        <fullName evidence="2">Flavodoxin-like domain-containing protein</fullName>
    </recommendedName>
</protein>
<dbReference type="PATRIC" id="fig|742742.3.peg.2028"/>
<dbReference type="InterPro" id="IPR016440">
    <property type="entry name" value="Rubredoxin-O_OxRdtase"/>
</dbReference>
<accession>G1WL36</accession>
<evidence type="ECO:0000259" key="2">
    <source>
        <dbReference type="PROSITE" id="PS50902"/>
    </source>
</evidence>
<dbReference type="HOGENOM" id="CLU_017490_0_0_11"/>
<dbReference type="GO" id="GO:0046872">
    <property type="term" value="F:metal ion binding"/>
    <property type="evidence" value="ECO:0007669"/>
    <property type="project" value="InterPro"/>
</dbReference>
<dbReference type="SUPFAM" id="SSF52218">
    <property type="entry name" value="Flavoproteins"/>
    <property type="match status" value="1"/>
</dbReference>
<dbReference type="InterPro" id="IPR045761">
    <property type="entry name" value="ODP_dom"/>
</dbReference>
<dbReference type="RefSeq" id="WP_009142072.1">
    <property type="nucleotide sequence ID" value="NZ_JH126474.1"/>
</dbReference>
<dbReference type="PROSITE" id="PS50902">
    <property type="entry name" value="FLAVODOXIN_LIKE"/>
    <property type="match status" value="1"/>
</dbReference>
<dbReference type="STRING" id="742742.HMPREF9452_02049"/>
<dbReference type="AlphaFoldDB" id="G1WL36"/>
<dbReference type="PANTHER" id="PTHR43717:SF1">
    <property type="entry name" value="ANAEROBIC NITRIC OXIDE REDUCTASE FLAVORUBREDOXIN"/>
    <property type="match status" value="1"/>
</dbReference>
<dbReference type="SMART" id="SM00849">
    <property type="entry name" value="Lactamase_B"/>
    <property type="match status" value="1"/>
</dbReference>
<dbReference type="eggNOG" id="COG0426">
    <property type="taxonomic scope" value="Bacteria"/>
</dbReference>
<comment type="similarity">
    <text evidence="1">In the N-terminal section; belongs to the zinc metallo-hydrolase group 3 family.</text>
</comment>
<dbReference type="Gene3D" id="3.40.50.360">
    <property type="match status" value="1"/>
</dbReference>
<dbReference type="GO" id="GO:0010181">
    <property type="term" value="F:FMN binding"/>
    <property type="evidence" value="ECO:0007669"/>
    <property type="project" value="InterPro"/>
</dbReference>
<gene>
    <name evidence="3" type="ORF">HMPREF9452_02049</name>
</gene>
<evidence type="ECO:0000256" key="1">
    <source>
        <dbReference type="ARBA" id="ARBA00007121"/>
    </source>
</evidence>
<dbReference type="Pfam" id="PF00258">
    <property type="entry name" value="Flavodoxin_1"/>
    <property type="match status" value="1"/>
</dbReference>
<evidence type="ECO:0000313" key="3">
    <source>
        <dbReference type="EMBL" id="EGX68848.1"/>
    </source>
</evidence>
<evidence type="ECO:0000313" key="4">
    <source>
        <dbReference type="Proteomes" id="UP000004830"/>
    </source>
</evidence>
<dbReference type="Proteomes" id="UP000004830">
    <property type="component" value="Unassembled WGS sequence"/>
</dbReference>
<dbReference type="Gene3D" id="3.60.15.10">
    <property type="entry name" value="Ribonuclease Z/Hydroxyacylglutathione hydrolase-like"/>
    <property type="match status" value="1"/>
</dbReference>
<dbReference type="InterPro" id="IPR036866">
    <property type="entry name" value="RibonucZ/Hydroxyglut_hydro"/>
</dbReference>
<dbReference type="PANTHER" id="PTHR43717">
    <property type="entry name" value="ANAEROBIC NITRIC OXIDE REDUCTASE FLAVORUBREDOXIN"/>
    <property type="match status" value="1"/>
</dbReference>
<name>G1WL36_9ACTN</name>
<organism evidence="3 4">
    <name type="scientific">Collinsella tanakaei YIT 12063</name>
    <dbReference type="NCBI Taxonomy" id="742742"/>
    <lineage>
        <taxon>Bacteria</taxon>
        <taxon>Bacillati</taxon>
        <taxon>Actinomycetota</taxon>
        <taxon>Coriobacteriia</taxon>
        <taxon>Coriobacteriales</taxon>
        <taxon>Coriobacteriaceae</taxon>
        <taxon>Collinsella</taxon>
    </lineage>
</organism>
<sequence>MLNAIEISPKVWWVGGIDWNERLFHGYTTEAGITYNAYLIMDEKITLIDTCKATFSNELVQRISQVVDPAKIDVVITNHVEMDHSGSLPVIHKIAPNAQIYASAGAGVNEVKAHFGIEATPVKSGDTLNIGERTLTFVTTPMVHWPDNMVTYSDVDQILFSNDAFGQHYATTKRFDDENDLCEIMKQAKKYYANIVWPYGMQAHKALEAVKGLELKMIAPSHGCIWRSHIDKILEKYEAWTTYQTEEKAVVVFDSMWHSTEMMAREICDSFIAEGISAKLIDVKASHISDIMTDLCDARYVAVGSPTLNSNMLPTVASFLTYMRGLSPKNDQRIGLAFGSYGWAPLGPKQVYEELEKAKFNLPVPVITQQWIPSEENLAELQATVKKIIEDARA</sequence>
<keyword evidence="4" id="KW-1185">Reference proteome</keyword>
<dbReference type="OrthoDB" id="9800607at2"/>
<dbReference type="Pfam" id="PF19583">
    <property type="entry name" value="ODP"/>
    <property type="match status" value="1"/>
</dbReference>
<dbReference type="EMBL" id="ADLS01000029">
    <property type="protein sequence ID" value="EGX68848.1"/>
    <property type="molecule type" value="Genomic_DNA"/>
</dbReference>
<dbReference type="CDD" id="cd07709">
    <property type="entry name" value="flavodiiron_proteins_MBL-fold"/>
    <property type="match status" value="1"/>
</dbReference>
<dbReference type="GO" id="GO:0016491">
    <property type="term" value="F:oxidoreductase activity"/>
    <property type="evidence" value="ECO:0007669"/>
    <property type="project" value="InterPro"/>
</dbReference>
<dbReference type="InterPro" id="IPR008254">
    <property type="entry name" value="Flavodoxin/NO_synth"/>
</dbReference>
<dbReference type="GO" id="GO:0009055">
    <property type="term" value="F:electron transfer activity"/>
    <property type="evidence" value="ECO:0007669"/>
    <property type="project" value="InterPro"/>
</dbReference>
<dbReference type="GeneID" id="62759729"/>
<comment type="caution">
    <text evidence="3">The sequence shown here is derived from an EMBL/GenBank/DDBJ whole genome shotgun (WGS) entry which is preliminary data.</text>
</comment>
<dbReference type="SUPFAM" id="SSF56281">
    <property type="entry name" value="Metallo-hydrolase/oxidoreductase"/>
    <property type="match status" value="1"/>
</dbReference>
<proteinExistence type="inferred from homology"/>
<reference evidence="3 4" key="1">
    <citation type="submission" date="2011-06" db="EMBL/GenBank/DDBJ databases">
        <title>The Genome Sequence of Collinsella tanakaei YIT 12063.</title>
        <authorList>
            <consortium name="The Broad Institute Genome Sequencing Platform"/>
            <person name="Earl A."/>
            <person name="Ward D."/>
            <person name="Feldgarden M."/>
            <person name="Gevers D."/>
            <person name="Morotomi M."/>
            <person name="Young S.K."/>
            <person name="Zeng Q."/>
            <person name="Gargeya S."/>
            <person name="Fitzgerald M."/>
            <person name="Haas B."/>
            <person name="Abouelleil A."/>
            <person name="Alvarado L."/>
            <person name="Arachchi H.M."/>
            <person name="Berlin A."/>
            <person name="Brown A."/>
            <person name="Chapman S.B."/>
            <person name="Chen Z."/>
            <person name="Dunbar C."/>
            <person name="Freedman E."/>
            <person name="Gearin G."/>
            <person name="Gellesch M."/>
            <person name="Goldberg J."/>
            <person name="Griggs A."/>
            <person name="Gujja S."/>
            <person name="Heiman D."/>
            <person name="Howarth C."/>
            <person name="Larson L."/>
            <person name="Lui A."/>
            <person name="MacDonald P.J.P."/>
            <person name="Mehta T."/>
            <person name="Montmayeur A."/>
            <person name="Murphy C."/>
            <person name="Neiman D."/>
            <person name="Pearson M."/>
            <person name="Priest M."/>
            <person name="Roberts A."/>
            <person name="Saif S."/>
            <person name="Shea T."/>
            <person name="Shenoy N."/>
            <person name="Sisk P."/>
            <person name="Stolte C."/>
            <person name="Sykes S."/>
            <person name="Wortman J."/>
            <person name="Nusbaum C."/>
            <person name="Birren B."/>
        </authorList>
    </citation>
    <scope>NUCLEOTIDE SEQUENCE [LARGE SCALE GENOMIC DNA]</scope>
    <source>
        <strain evidence="3 4">YIT 12063</strain>
    </source>
</reference>
<dbReference type="InterPro" id="IPR029039">
    <property type="entry name" value="Flavoprotein-like_sf"/>
</dbReference>